<dbReference type="FunFam" id="3.40.30.10:FF:000001">
    <property type="entry name" value="Thioredoxin"/>
    <property type="match status" value="1"/>
</dbReference>
<evidence type="ECO:0000256" key="6">
    <source>
        <dbReference type="NCBIfam" id="TIGR01068"/>
    </source>
</evidence>
<dbReference type="Pfam" id="PF00085">
    <property type="entry name" value="Thioredoxin"/>
    <property type="match status" value="1"/>
</dbReference>
<evidence type="ECO:0000256" key="3">
    <source>
        <dbReference type="ARBA" id="ARBA00022982"/>
    </source>
</evidence>
<feature type="domain" description="Thioredoxin" evidence="8">
    <location>
        <begin position="1"/>
        <end position="112"/>
    </location>
</feature>
<dbReference type="Pfam" id="PF14559">
    <property type="entry name" value="TPR_19"/>
    <property type="match status" value="1"/>
</dbReference>
<keyword evidence="7" id="KW-0175">Coiled coil</keyword>
<protein>
    <recommendedName>
        <fullName evidence="6">Thioredoxin</fullName>
    </recommendedName>
</protein>
<dbReference type="InterPro" id="IPR005746">
    <property type="entry name" value="Thioredoxin"/>
</dbReference>
<dbReference type="InterPro" id="IPR036249">
    <property type="entry name" value="Thioredoxin-like_sf"/>
</dbReference>
<comment type="similarity">
    <text evidence="1">Belongs to the thioredoxin family.</text>
</comment>
<evidence type="ECO:0000259" key="8">
    <source>
        <dbReference type="PROSITE" id="PS51352"/>
    </source>
</evidence>
<keyword evidence="10" id="KW-1185">Reference proteome</keyword>
<dbReference type="SUPFAM" id="SSF48452">
    <property type="entry name" value="TPR-like"/>
    <property type="match status" value="1"/>
</dbReference>
<dbReference type="Pfam" id="PF14561">
    <property type="entry name" value="TPR_20"/>
    <property type="match status" value="1"/>
</dbReference>
<dbReference type="STRING" id="254161.SAMN05216256_11948"/>
<dbReference type="OrthoDB" id="9790390at2"/>
<comment type="caution">
    <text evidence="9">The sequence shown here is derived from an EMBL/GenBank/DDBJ whole genome shotgun (WGS) entry which is preliminary data.</text>
</comment>
<dbReference type="RefSeq" id="WP_083728113.1">
    <property type="nucleotide sequence ID" value="NZ_FOUD01000019.1"/>
</dbReference>
<accession>A0A1S8DDC8</accession>
<proteinExistence type="inferred from homology"/>
<evidence type="ECO:0000256" key="2">
    <source>
        <dbReference type="ARBA" id="ARBA00022448"/>
    </source>
</evidence>
<dbReference type="PROSITE" id="PS00194">
    <property type="entry name" value="THIOREDOXIN_1"/>
    <property type="match status" value="1"/>
</dbReference>
<organism evidence="9 10">
    <name type="scientific">Halopseudomonas pachastrellae</name>
    <dbReference type="NCBI Taxonomy" id="254161"/>
    <lineage>
        <taxon>Bacteria</taxon>
        <taxon>Pseudomonadati</taxon>
        <taxon>Pseudomonadota</taxon>
        <taxon>Gammaproteobacteria</taxon>
        <taxon>Pseudomonadales</taxon>
        <taxon>Pseudomonadaceae</taxon>
        <taxon>Halopseudomonas</taxon>
    </lineage>
</organism>
<dbReference type="GO" id="GO:0006950">
    <property type="term" value="P:response to stress"/>
    <property type="evidence" value="ECO:0007669"/>
    <property type="project" value="UniProtKB-ARBA"/>
</dbReference>
<dbReference type="SUPFAM" id="SSF52833">
    <property type="entry name" value="Thioredoxin-like"/>
    <property type="match status" value="1"/>
</dbReference>
<sequence>MSSPYLFDATTDTFDRYVLENSFHKPVLVDFWADWCAPCKALFPVLEKIVDSYQGELLLAKVNCDTEVGLTERFGIRSLPTVVLFKDGQPVEGFAGVQPETAIRELLAPHVAEPQPEEEAEPEADLASQAQTLIDAGQPQEAIALLQPALQAETDDALLLLLARALLADGQLDDADKVINAVQQKDSHKQTLNALKAQLSFARQTTDFAPRDNLQARLDADANDSEARYQLALLDLTAGASEPALAALLDLLQRDRSWGDGAAQKTLLQVFDVLGGDHPLTVQYRRKLYQALY</sequence>
<evidence type="ECO:0000256" key="5">
    <source>
        <dbReference type="ARBA" id="ARBA00023284"/>
    </source>
</evidence>
<dbReference type="PROSITE" id="PS51352">
    <property type="entry name" value="THIOREDOXIN_2"/>
    <property type="match status" value="1"/>
</dbReference>
<dbReference type="GO" id="GO:0015035">
    <property type="term" value="F:protein-disulfide reductase activity"/>
    <property type="evidence" value="ECO:0007669"/>
    <property type="project" value="UniProtKB-UniRule"/>
</dbReference>
<dbReference type="InterPro" id="IPR013766">
    <property type="entry name" value="Thioredoxin_domain"/>
</dbReference>
<gene>
    <name evidence="9" type="ORF">BXT89_13035</name>
</gene>
<evidence type="ECO:0000313" key="9">
    <source>
        <dbReference type="EMBL" id="ONM43438.1"/>
    </source>
</evidence>
<evidence type="ECO:0000313" key="10">
    <source>
        <dbReference type="Proteomes" id="UP000242847"/>
    </source>
</evidence>
<keyword evidence="2" id="KW-0813">Transport</keyword>
<dbReference type="PRINTS" id="PR00421">
    <property type="entry name" value="THIOREDOXIN"/>
</dbReference>
<dbReference type="Gene3D" id="1.25.40.10">
    <property type="entry name" value="Tetratricopeptide repeat domain"/>
    <property type="match status" value="2"/>
</dbReference>
<dbReference type="InterPro" id="IPR011990">
    <property type="entry name" value="TPR-like_helical_dom_sf"/>
</dbReference>
<evidence type="ECO:0000256" key="4">
    <source>
        <dbReference type="ARBA" id="ARBA00023157"/>
    </source>
</evidence>
<reference evidence="9 10" key="1">
    <citation type="submission" date="2017-01" db="EMBL/GenBank/DDBJ databases">
        <title>Draft genome sequence of Pseudomonas pachastrellae type strain CCUG 46540T from a deep sea.</title>
        <authorList>
            <person name="Gomila M."/>
            <person name="Mulet M."/>
            <person name="Lalucat J."/>
            <person name="Garcia-Valdes E."/>
        </authorList>
    </citation>
    <scope>NUCLEOTIDE SEQUENCE [LARGE SCALE GENOMIC DNA]</scope>
    <source>
        <strain evidence="9 10">CCUG 46540</strain>
    </source>
</reference>
<name>A0A1S8DDC8_9GAMM</name>
<dbReference type="InterPro" id="IPR017937">
    <property type="entry name" value="Thioredoxin_CS"/>
</dbReference>
<evidence type="ECO:0000256" key="7">
    <source>
        <dbReference type="SAM" id="Coils"/>
    </source>
</evidence>
<dbReference type="Gene3D" id="3.40.30.10">
    <property type="entry name" value="Glutaredoxin"/>
    <property type="match status" value="1"/>
</dbReference>
<keyword evidence="5" id="KW-0676">Redox-active center</keyword>
<feature type="coiled-coil region" evidence="7">
    <location>
        <begin position="178"/>
        <end position="205"/>
    </location>
</feature>
<keyword evidence="4" id="KW-1015">Disulfide bond</keyword>
<keyword evidence="3" id="KW-0249">Electron transport</keyword>
<dbReference type="EMBL" id="MUBC01000028">
    <property type="protein sequence ID" value="ONM43438.1"/>
    <property type="molecule type" value="Genomic_DNA"/>
</dbReference>
<dbReference type="CDD" id="cd02956">
    <property type="entry name" value="ybbN"/>
    <property type="match status" value="1"/>
</dbReference>
<dbReference type="Proteomes" id="UP000242847">
    <property type="component" value="Unassembled WGS sequence"/>
</dbReference>
<dbReference type="GO" id="GO:0005737">
    <property type="term" value="C:cytoplasm"/>
    <property type="evidence" value="ECO:0007669"/>
    <property type="project" value="TreeGrafter"/>
</dbReference>
<dbReference type="AlphaFoldDB" id="A0A1S8DDC8"/>
<dbReference type="PANTHER" id="PTHR45663:SF11">
    <property type="entry name" value="GEO12009P1"/>
    <property type="match status" value="1"/>
</dbReference>
<dbReference type="NCBIfam" id="TIGR01068">
    <property type="entry name" value="thioredoxin"/>
    <property type="match status" value="1"/>
</dbReference>
<evidence type="ECO:0000256" key="1">
    <source>
        <dbReference type="ARBA" id="ARBA00008987"/>
    </source>
</evidence>
<dbReference type="PANTHER" id="PTHR45663">
    <property type="entry name" value="GEO12009P1"/>
    <property type="match status" value="1"/>
</dbReference>